<dbReference type="SUPFAM" id="SSF141371">
    <property type="entry name" value="PilZ domain-like"/>
    <property type="match status" value="1"/>
</dbReference>
<keyword evidence="3" id="KW-1185">Reference proteome</keyword>
<organism evidence="2 3">
    <name type="scientific">Marinobacterium lutimaris</name>
    <dbReference type="NCBI Taxonomy" id="568106"/>
    <lineage>
        <taxon>Bacteria</taxon>
        <taxon>Pseudomonadati</taxon>
        <taxon>Pseudomonadota</taxon>
        <taxon>Gammaproteobacteria</taxon>
        <taxon>Oceanospirillales</taxon>
        <taxon>Oceanospirillaceae</taxon>
        <taxon>Marinobacterium</taxon>
    </lineage>
</organism>
<dbReference type="AlphaFoldDB" id="A0A1H5WCU2"/>
<feature type="domain" description="PilZ" evidence="1">
    <location>
        <begin position="4"/>
        <end position="110"/>
    </location>
</feature>
<dbReference type="OrthoDB" id="5567283at2"/>
<protein>
    <submittedName>
        <fullName evidence="2">PilZ domain-containing protein</fullName>
    </submittedName>
</protein>
<dbReference type="GO" id="GO:0035438">
    <property type="term" value="F:cyclic-di-GMP binding"/>
    <property type="evidence" value="ECO:0007669"/>
    <property type="project" value="InterPro"/>
</dbReference>
<reference evidence="2 3" key="1">
    <citation type="submission" date="2016-10" db="EMBL/GenBank/DDBJ databases">
        <authorList>
            <person name="de Groot N.N."/>
        </authorList>
    </citation>
    <scope>NUCLEOTIDE SEQUENCE [LARGE SCALE GENOMIC DNA]</scope>
    <source>
        <strain evidence="2 3">DSM 22012</strain>
    </source>
</reference>
<gene>
    <name evidence="2" type="ORF">SAMN05444390_1011001</name>
</gene>
<name>A0A1H5WCU2_9GAMM</name>
<dbReference type="EMBL" id="FNVQ01000001">
    <property type="protein sequence ID" value="SEF97200.1"/>
    <property type="molecule type" value="Genomic_DNA"/>
</dbReference>
<dbReference type="Proteomes" id="UP000236745">
    <property type="component" value="Unassembled WGS sequence"/>
</dbReference>
<dbReference type="RefSeq" id="WP_104001943.1">
    <property type="nucleotide sequence ID" value="NZ_FNVQ01000001.1"/>
</dbReference>
<proteinExistence type="predicted"/>
<evidence type="ECO:0000259" key="1">
    <source>
        <dbReference type="Pfam" id="PF07238"/>
    </source>
</evidence>
<dbReference type="InterPro" id="IPR009875">
    <property type="entry name" value="PilZ_domain"/>
</dbReference>
<dbReference type="Gene3D" id="2.40.10.220">
    <property type="entry name" value="predicted glycosyltransferase like domains"/>
    <property type="match status" value="1"/>
</dbReference>
<accession>A0A1H5WCU2</accession>
<evidence type="ECO:0000313" key="3">
    <source>
        <dbReference type="Proteomes" id="UP000236745"/>
    </source>
</evidence>
<evidence type="ECO:0000313" key="2">
    <source>
        <dbReference type="EMBL" id="SEF97200.1"/>
    </source>
</evidence>
<sequence length="113" mass="12221">MDADRRLYPRVFADLSAQANKGSDQFPVQLVNLSLSGFQIEGGGQLAALKADAGKAGIELSLDFQLAGKTLSSLCRVVYKRRMSADRAALGLKIISMDEDARSVIADYVQSRL</sequence>
<dbReference type="Pfam" id="PF07238">
    <property type="entry name" value="PilZ"/>
    <property type="match status" value="1"/>
</dbReference>